<evidence type="ECO:0000313" key="10">
    <source>
        <dbReference type="EMBL" id="KAG6510722.1"/>
    </source>
</evidence>
<dbReference type="OrthoDB" id="1907587at2759"/>
<dbReference type="GO" id="GO:0005886">
    <property type="term" value="C:plasma membrane"/>
    <property type="evidence" value="ECO:0007669"/>
    <property type="project" value="UniProtKB-SubCell"/>
</dbReference>
<comment type="similarity">
    <text evidence="2 8">Belongs to the Casparian strip membrane proteins (CASP) family.</text>
</comment>
<gene>
    <name evidence="10" type="ORF">ZIOFF_028756</name>
</gene>
<evidence type="ECO:0000256" key="6">
    <source>
        <dbReference type="ARBA" id="ARBA00022989"/>
    </source>
</evidence>
<comment type="caution">
    <text evidence="10">The sequence shown here is derived from an EMBL/GenBank/DDBJ whole genome shotgun (WGS) entry which is preliminary data.</text>
</comment>
<keyword evidence="6 8" id="KW-1133">Transmembrane helix</keyword>
<keyword evidence="11" id="KW-1185">Reference proteome</keyword>
<evidence type="ECO:0000256" key="4">
    <source>
        <dbReference type="ARBA" id="ARBA00022475"/>
    </source>
</evidence>
<accession>A0A8J5GLR2</accession>
<feature type="domain" description="Casparian strip membrane protein" evidence="9">
    <location>
        <begin position="30"/>
        <end position="160"/>
    </location>
</feature>
<keyword evidence="4 8" id="KW-1003">Cell membrane</keyword>
<evidence type="ECO:0000256" key="8">
    <source>
        <dbReference type="RuleBase" id="RU361233"/>
    </source>
</evidence>
<evidence type="ECO:0000256" key="2">
    <source>
        <dbReference type="ARBA" id="ARBA00007651"/>
    </source>
</evidence>
<dbReference type="PANTHER" id="PTHR33573:SF56">
    <property type="entry name" value="CASP-LIKE PROTEIN 4C1"/>
    <property type="match status" value="1"/>
</dbReference>
<evidence type="ECO:0000256" key="7">
    <source>
        <dbReference type="ARBA" id="ARBA00023136"/>
    </source>
</evidence>
<dbReference type="Proteomes" id="UP000734854">
    <property type="component" value="Unassembled WGS sequence"/>
</dbReference>
<evidence type="ECO:0000256" key="3">
    <source>
        <dbReference type="ARBA" id="ARBA00011489"/>
    </source>
</evidence>
<keyword evidence="7 8" id="KW-0472">Membrane</keyword>
<reference evidence="10 11" key="1">
    <citation type="submission" date="2020-08" db="EMBL/GenBank/DDBJ databases">
        <title>Plant Genome Project.</title>
        <authorList>
            <person name="Zhang R.-G."/>
        </authorList>
    </citation>
    <scope>NUCLEOTIDE SEQUENCE [LARGE SCALE GENOMIC DNA]</scope>
    <source>
        <tissue evidence="10">Rhizome</tissue>
    </source>
</reference>
<proteinExistence type="inferred from homology"/>
<dbReference type="EMBL" id="JACMSC010000008">
    <property type="protein sequence ID" value="KAG6510722.1"/>
    <property type="molecule type" value="Genomic_DNA"/>
</dbReference>
<evidence type="ECO:0000313" key="11">
    <source>
        <dbReference type="Proteomes" id="UP000734854"/>
    </source>
</evidence>
<organism evidence="10 11">
    <name type="scientific">Zingiber officinale</name>
    <name type="common">Ginger</name>
    <name type="synonym">Amomum zingiber</name>
    <dbReference type="NCBI Taxonomy" id="94328"/>
    <lineage>
        <taxon>Eukaryota</taxon>
        <taxon>Viridiplantae</taxon>
        <taxon>Streptophyta</taxon>
        <taxon>Embryophyta</taxon>
        <taxon>Tracheophyta</taxon>
        <taxon>Spermatophyta</taxon>
        <taxon>Magnoliopsida</taxon>
        <taxon>Liliopsida</taxon>
        <taxon>Zingiberales</taxon>
        <taxon>Zingiberaceae</taxon>
        <taxon>Zingiber</taxon>
    </lineage>
</organism>
<comment type="subunit">
    <text evidence="3 8">Homodimer and heterodimers.</text>
</comment>
<dbReference type="PANTHER" id="PTHR33573">
    <property type="entry name" value="CASP-LIKE PROTEIN 4A4"/>
    <property type="match status" value="1"/>
</dbReference>
<protein>
    <recommendedName>
        <fullName evidence="8">CASP-like protein</fullName>
    </recommendedName>
</protein>
<name>A0A8J5GLR2_ZINOF</name>
<comment type="subcellular location">
    <subcellularLocation>
        <location evidence="1 8">Cell membrane</location>
        <topology evidence="1 8">Multi-pass membrane protein</topology>
    </subcellularLocation>
</comment>
<dbReference type="Pfam" id="PF04535">
    <property type="entry name" value="CASP_dom"/>
    <property type="match status" value="1"/>
</dbReference>
<evidence type="ECO:0000256" key="1">
    <source>
        <dbReference type="ARBA" id="ARBA00004651"/>
    </source>
</evidence>
<evidence type="ECO:0000259" key="9">
    <source>
        <dbReference type="Pfam" id="PF04535"/>
    </source>
</evidence>
<sequence>MASPLHNRGGDAFPSRPPFPELHHHRRSRLHFLILLIRIVTFGFALAAVIVTATISSPSWLRFNSFRFLLAANAIVAAYALFETCAAVYQILTGGATLFPEPMQLLFDFAHDQAFAYMAVAAGAAGAADARRVRGQGACEGGFCVKADVAVAMGFAAFVFLALTALITGYRIAGYLTTGSGRQQIR</sequence>
<feature type="transmembrane region" description="Helical" evidence="8">
    <location>
        <begin position="30"/>
        <end position="56"/>
    </location>
</feature>
<dbReference type="AlphaFoldDB" id="A0A8J5GLR2"/>
<feature type="transmembrane region" description="Helical" evidence="8">
    <location>
        <begin position="68"/>
        <end position="89"/>
    </location>
</feature>
<evidence type="ECO:0000256" key="5">
    <source>
        <dbReference type="ARBA" id="ARBA00022692"/>
    </source>
</evidence>
<feature type="transmembrane region" description="Helical" evidence="8">
    <location>
        <begin position="149"/>
        <end position="173"/>
    </location>
</feature>
<comment type="caution">
    <text evidence="8">Lacks conserved residue(s) required for the propagation of feature annotation.</text>
</comment>
<dbReference type="InterPro" id="IPR006702">
    <property type="entry name" value="CASP_dom"/>
</dbReference>
<keyword evidence="5 8" id="KW-0812">Transmembrane</keyword>